<proteinExistence type="inferred from homology"/>
<organism evidence="6 7">
    <name type="scientific">Rhodococcus daqingensis</name>
    <dbReference type="NCBI Taxonomy" id="2479363"/>
    <lineage>
        <taxon>Bacteria</taxon>
        <taxon>Bacillati</taxon>
        <taxon>Actinomycetota</taxon>
        <taxon>Actinomycetes</taxon>
        <taxon>Mycobacteriales</taxon>
        <taxon>Nocardiaceae</taxon>
        <taxon>Rhodococcus</taxon>
    </lineage>
</organism>
<gene>
    <name evidence="6" type="ORF">ACFQS9_12250</name>
</gene>
<evidence type="ECO:0000256" key="2">
    <source>
        <dbReference type="ARBA" id="ARBA00023125"/>
    </source>
</evidence>
<evidence type="ECO:0000259" key="5">
    <source>
        <dbReference type="PROSITE" id="PS51898"/>
    </source>
</evidence>
<dbReference type="PANTHER" id="PTHR30349">
    <property type="entry name" value="PHAGE INTEGRASE-RELATED"/>
    <property type="match status" value="1"/>
</dbReference>
<dbReference type="EMBL" id="JBHTCS010000014">
    <property type="protein sequence ID" value="MFC7448660.1"/>
    <property type="molecule type" value="Genomic_DNA"/>
</dbReference>
<dbReference type="PROSITE" id="PS51898">
    <property type="entry name" value="TYR_RECOMBINASE"/>
    <property type="match status" value="1"/>
</dbReference>
<feature type="domain" description="Tyr recombinase" evidence="5">
    <location>
        <begin position="202"/>
        <end position="407"/>
    </location>
</feature>
<dbReference type="InterPro" id="IPR002104">
    <property type="entry name" value="Integrase_catalytic"/>
</dbReference>
<dbReference type="Pfam" id="PF00589">
    <property type="entry name" value="Phage_integrase"/>
    <property type="match status" value="1"/>
</dbReference>
<evidence type="ECO:0000256" key="3">
    <source>
        <dbReference type="ARBA" id="ARBA00023172"/>
    </source>
</evidence>
<evidence type="ECO:0000256" key="4">
    <source>
        <dbReference type="SAM" id="MobiDB-lite"/>
    </source>
</evidence>
<reference evidence="7" key="1">
    <citation type="journal article" date="2019" name="Int. J. Syst. Evol. Microbiol.">
        <title>The Global Catalogue of Microorganisms (GCM) 10K type strain sequencing project: providing services to taxonomists for standard genome sequencing and annotation.</title>
        <authorList>
            <consortium name="The Broad Institute Genomics Platform"/>
            <consortium name="The Broad Institute Genome Sequencing Center for Infectious Disease"/>
            <person name="Wu L."/>
            <person name="Ma J."/>
        </authorList>
    </citation>
    <scope>NUCLEOTIDE SEQUENCE [LARGE SCALE GENOMIC DNA]</scope>
    <source>
        <strain evidence="7">ICMP 19430</strain>
    </source>
</reference>
<protein>
    <submittedName>
        <fullName evidence="6">Tyrosine-type recombinase/integrase</fullName>
    </submittedName>
</protein>
<comment type="caution">
    <text evidence="6">The sequence shown here is derived from an EMBL/GenBank/DDBJ whole genome shotgun (WGS) entry which is preliminary data.</text>
</comment>
<dbReference type="Proteomes" id="UP001596484">
    <property type="component" value="Unassembled WGS sequence"/>
</dbReference>
<dbReference type="PANTHER" id="PTHR30349:SF64">
    <property type="entry name" value="PROPHAGE INTEGRASE INTD-RELATED"/>
    <property type="match status" value="1"/>
</dbReference>
<dbReference type="InterPro" id="IPR050090">
    <property type="entry name" value="Tyrosine_recombinase_XerCD"/>
</dbReference>
<evidence type="ECO:0000256" key="1">
    <source>
        <dbReference type="ARBA" id="ARBA00008857"/>
    </source>
</evidence>
<sequence length="417" mass="45811">MSDLEGPRRNRRAGVEDRWWKTIRETDGSTKTVHTAGWTVDDKGKDAPPARKRWRARYVDDTSREHTKAFDKKVDAQAWLDSVTASLVQGSHVAPSAGRGTVAELGTRWLAANGHLKATTSATRTVSWSVHVQPRWGTTAVRDVRTTEVRAWVAEMVAAGTGTPTIENALGALRQALDIAVEDRQIATNPCTAVKAPKRQHKARGYLTHRQVEQLAQEVTTHPEVVRFLALTGLRWGEMAALRVKDFDMLRRRVTISQAVAEVKGQVVWSTPKTHERRSVPFPRILVDQLSGLMRGKGRDDLVFAGVNGAVLRVSTYRPRIFAPAVARLQAQALGARKREAEQSGEAVTLEFPTVTPHDLRHTAASLAISAGANVKGVQRMLGHAKASMTLDVYADLFEDDLEAVAEALDVAARAAR</sequence>
<keyword evidence="7" id="KW-1185">Reference proteome</keyword>
<dbReference type="InterPro" id="IPR011010">
    <property type="entry name" value="DNA_brk_join_enz"/>
</dbReference>
<comment type="similarity">
    <text evidence="1">Belongs to the 'phage' integrase family.</text>
</comment>
<dbReference type="InterPro" id="IPR013762">
    <property type="entry name" value="Integrase-like_cat_sf"/>
</dbReference>
<dbReference type="CDD" id="cd01189">
    <property type="entry name" value="INT_ICEBs1_C_like"/>
    <property type="match status" value="1"/>
</dbReference>
<accession>A0ABW2RY54</accession>
<dbReference type="RefSeq" id="WP_378404959.1">
    <property type="nucleotide sequence ID" value="NZ_JBHTCS010000014.1"/>
</dbReference>
<name>A0ABW2RY54_9NOCA</name>
<feature type="region of interest" description="Disordered" evidence="4">
    <location>
        <begin position="30"/>
        <end position="49"/>
    </location>
</feature>
<evidence type="ECO:0000313" key="6">
    <source>
        <dbReference type="EMBL" id="MFC7448660.1"/>
    </source>
</evidence>
<evidence type="ECO:0000313" key="7">
    <source>
        <dbReference type="Proteomes" id="UP001596484"/>
    </source>
</evidence>
<keyword evidence="3" id="KW-0233">DNA recombination</keyword>
<dbReference type="Gene3D" id="1.10.150.130">
    <property type="match status" value="1"/>
</dbReference>
<keyword evidence="2" id="KW-0238">DNA-binding</keyword>
<dbReference type="InterPro" id="IPR010998">
    <property type="entry name" value="Integrase_recombinase_N"/>
</dbReference>
<dbReference type="Gene3D" id="1.10.443.10">
    <property type="entry name" value="Intergrase catalytic core"/>
    <property type="match status" value="1"/>
</dbReference>
<feature type="compositionally biased region" description="Basic and acidic residues" evidence="4">
    <location>
        <begin position="40"/>
        <end position="49"/>
    </location>
</feature>
<dbReference type="SUPFAM" id="SSF56349">
    <property type="entry name" value="DNA breaking-rejoining enzymes"/>
    <property type="match status" value="1"/>
</dbReference>